<dbReference type="AlphaFoldDB" id="A0AAD8D712"/>
<evidence type="ECO:0000313" key="1">
    <source>
        <dbReference type="EMBL" id="KAK1164744.1"/>
    </source>
</evidence>
<protein>
    <submittedName>
        <fullName evidence="1">Uncharacterized protein</fullName>
    </submittedName>
</protein>
<dbReference type="EMBL" id="JAGXEW010000013">
    <property type="protein sequence ID" value="KAK1164744.1"/>
    <property type="molecule type" value="Genomic_DNA"/>
</dbReference>
<name>A0AAD8D712_ACIOX</name>
<dbReference type="Proteomes" id="UP001230051">
    <property type="component" value="Unassembled WGS sequence"/>
</dbReference>
<comment type="caution">
    <text evidence="1">The sequence shown here is derived from an EMBL/GenBank/DDBJ whole genome shotgun (WGS) entry which is preliminary data.</text>
</comment>
<reference evidence="1" key="1">
    <citation type="submission" date="2022-02" db="EMBL/GenBank/DDBJ databases">
        <title>Atlantic sturgeon de novo genome assembly.</title>
        <authorList>
            <person name="Stock M."/>
            <person name="Klopp C."/>
            <person name="Guiguen Y."/>
            <person name="Cabau C."/>
            <person name="Parinello H."/>
            <person name="Santidrian Yebra-Pimentel E."/>
            <person name="Kuhl H."/>
            <person name="Dirks R.P."/>
            <person name="Guessner J."/>
            <person name="Wuertz S."/>
            <person name="Du K."/>
            <person name="Schartl M."/>
        </authorList>
    </citation>
    <scope>NUCLEOTIDE SEQUENCE</scope>
    <source>
        <strain evidence="1">STURGEONOMICS-FGT-2020</strain>
        <tissue evidence="1">Whole blood</tissue>
    </source>
</reference>
<keyword evidence="2" id="KW-1185">Reference proteome</keyword>
<sequence length="125" mass="13430">MRCVCVSEVLSPSLPVRCVCVSEVLSPSLPVRCVCVSEVLSPSLPVQCVCVSALLSQSLPAQGSSSRRSPQPLGSLFHSDSLADCRTPLNKLCTGERSALSIYIPKVKHQVWPHAYFLGTIHPLS</sequence>
<organism evidence="1 2">
    <name type="scientific">Acipenser oxyrinchus oxyrinchus</name>
    <dbReference type="NCBI Taxonomy" id="40147"/>
    <lineage>
        <taxon>Eukaryota</taxon>
        <taxon>Metazoa</taxon>
        <taxon>Chordata</taxon>
        <taxon>Craniata</taxon>
        <taxon>Vertebrata</taxon>
        <taxon>Euteleostomi</taxon>
        <taxon>Actinopterygii</taxon>
        <taxon>Chondrostei</taxon>
        <taxon>Acipenseriformes</taxon>
        <taxon>Acipenseridae</taxon>
        <taxon>Acipenser</taxon>
    </lineage>
</organism>
<evidence type="ECO:0000313" key="2">
    <source>
        <dbReference type="Proteomes" id="UP001230051"/>
    </source>
</evidence>
<accession>A0AAD8D712</accession>
<proteinExistence type="predicted"/>
<gene>
    <name evidence="1" type="ORF">AOXY_G15134</name>
</gene>